<sequence>MQRQLEVKAWPSIIFFVLLLQNTKFLDGQTAPDKPEIIKCRSPEKETFSCWWKPGSDGGLPTNYTLLYSTEKHPEIMECPDYKTSGPNSCYFDKKHTSLWTIYTIVVNATNEKGSNASNPKFVDVTYIIEPYPPTNVSLTVEKTHLLVKWLPPSMADIKYGWLTLVYELRLKAEKAQEWVTHSAGQQTQFNVLSLHPGETYVVQVRCKPDHGFWSQWSPETYIQIPNTFQERDLTLWISIAVLAFVIGLIMIWTMVSKGYKKMTCIFPPVPGPKIIGFDTQLLKTGKSEELLSALGCQGFPPTSDYEELLVDYLEVDDSRDQLISNQDKVHSNQNVKSPHIEPDNDSGRGSCDSPSAFSERHKGTRVTPSTFESVGVDSRLENTAGQSSSDWAAQCIDPEEKSYAWPEEAMPNSHTSKFSYHNITEVCKLALGALNANVPSVVMANEEDYQPKYFKTIESVVEEDRSRQKELEIQSKPGNHNTVWLLPQEKAPFLSAKTMDYVEVHKISQNNALALVPKHNETTDSSKQCSVSGPNKEYTKVARVDENNVLVLVQDSGMQNLPVFQDSHKEYCQIFPQQQAENHMDNFPAV</sequence>
<keyword evidence="9 14" id="KW-1133">Transmembrane helix</keyword>
<feature type="compositionally biased region" description="Polar residues" evidence="15">
    <location>
        <begin position="382"/>
        <end position="391"/>
    </location>
</feature>
<evidence type="ECO:0000313" key="18">
    <source>
        <dbReference type="RefSeq" id="XP_030044849.1"/>
    </source>
</evidence>
<evidence type="ECO:0000259" key="16">
    <source>
        <dbReference type="PROSITE" id="PS50853"/>
    </source>
</evidence>
<dbReference type="RefSeq" id="XP_030048891.1">
    <property type="nucleotide sequence ID" value="XM_030193031.1"/>
</dbReference>
<evidence type="ECO:0000256" key="3">
    <source>
        <dbReference type="ARBA" id="ARBA00019818"/>
    </source>
</evidence>
<evidence type="ECO:0000256" key="4">
    <source>
        <dbReference type="ARBA" id="ARBA00022692"/>
    </source>
</evidence>
<dbReference type="InterPro" id="IPR015152">
    <property type="entry name" value="Growth/epo_recpt_lig-bind"/>
</dbReference>
<organism evidence="17 21">
    <name type="scientific">Microcaecilia unicolor</name>
    <dbReference type="NCBI Taxonomy" id="1415580"/>
    <lineage>
        <taxon>Eukaryota</taxon>
        <taxon>Metazoa</taxon>
        <taxon>Chordata</taxon>
        <taxon>Craniata</taxon>
        <taxon>Vertebrata</taxon>
        <taxon>Euteleostomi</taxon>
        <taxon>Amphibia</taxon>
        <taxon>Gymnophiona</taxon>
        <taxon>Siphonopidae</taxon>
        <taxon>Microcaecilia</taxon>
    </lineage>
</organism>
<proteinExistence type="inferred from homology"/>
<dbReference type="SUPFAM" id="SSF49265">
    <property type="entry name" value="Fibronectin type III"/>
    <property type="match status" value="2"/>
</dbReference>
<dbReference type="Gene3D" id="2.60.40.10">
    <property type="entry name" value="Immunoglobulins"/>
    <property type="match status" value="2"/>
</dbReference>
<evidence type="ECO:0000256" key="6">
    <source>
        <dbReference type="ARBA" id="ARBA00022729"/>
    </source>
</evidence>
<keyword evidence="10 14" id="KW-0472">Membrane</keyword>
<reference evidence="18 19" key="1">
    <citation type="submission" date="2025-04" db="UniProtKB">
        <authorList>
            <consortium name="RefSeq"/>
        </authorList>
    </citation>
    <scope>IDENTIFICATION</scope>
</reference>
<comment type="subcellular location">
    <subcellularLocation>
        <location evidence="1 14">Membrane</location>
        <topology evidence="1 14">Single-pass type I membrane protein</topology>
    </subcellularLocation>
</comment>
<keyword evidence="13" id="KW-0325">Glycoprotein</keyword>
<evidence type="ECO:0000256" key="11">
    <source>
        <dbReference type="ARBA" id="ARBA00023157"/>
    </source>
</evidence>
<dbReference type="InterPro" id="IPR003961">
    <property type="entry name" value="FN3_dom"/>
</dbReference>
<dbReference type="InterPro" id="IPR013783">
    <property type="entry name" value="Ig-like_fold"/>
</dbReference>
<evidence type="ECO:0000256" key="5">
    <source>
        <dbReference type="ARBA" id="ARBA00022723"/>
    </source>
</evidence>
<evidence type="ECO:0000256" key="15">
    <source>
        <dbReference type="SAM" id="MobiDB-lite"/>
    </source>
</evidence>
<evidence type="ECO:0000256" key="10">
    <source>
        <dbReference type="ARBA" id="ARBA00023136"/>
    </source>
</evidence>
<evidence type="ECO:0000256" key="7">
    <source>
        <dbReference type="ARBA" id="ARBA00022737"/>
    </source>
</evidence>
<evidence type="ECO:0000256" key="2">
    <source>
        <dbReference type="ARBA" id="ARBA00007885"/>
    </source>
</evidence>
<dbReference type="InterPro" id="IPR003528">
    <property type="entry name" value="Long_hematopoietin_rcpt_CS"/>
</dbReference>
<dbReference type="Pfam" id="PF00041">
    <property type="entry name" value="fn3"/>
    <property type="match status" value="1"/>
</dbReference>
<dbReference type="OrthoDB" id="8858139at2759"/>
<dbReference type="PANTHER" id="PTHR23036:SF86">
    <property type="entry name" value="PROLACTIN RECEPTOR"/>
    <property type="match status" value="1"/>
</dbReference>
<dbReference type="SMART" id="SM00060">
    <property type="entry name" value="FN3"/>
    <property type="match status" value="2"/>
</dbReference>
<keyword evidence="8 14" id="KW-0862">Zinc</keyword>
<keyword evidence="4 14" id="KW-0812">Transmembrane</keyword>
<dbReference type="CDD" id="cd00063">
    <property type="entry name" value="FN3"/>
    <property type="match status" value="2"/>
</dbReference>
<keyword evidence="12 14" id="KW-0675">Receptor</keyword>
<feature type="region of interest" description="Disordered" evidence="15">
    <location>
        <begin position="326"/>
        <end position="391"/>
    </location>
</feature>
<dbReference type="KEGG" id="muo:115462932"/>
<dbReference type="GO" id="GO:0046872">
    <property type="term" value="F:metal ion binding"/>
    <property type="evidence" value="ECO:0007669"/>
    <property type="project" value="UniProtKB-KW"/>
</dbReference>
<evidence type="ECO:0000256" key="14">
    <source>
        <dbReference type="RuleBase" id="RU365035"/>
    </source>
</evidence>
<evidence type="ECO:0000256" key="1">
    <source>
        <dbReference type="ARBA" id="ARBA00004479"/>
    </source>
</evidence>
<dbReference type="Pfam" id="PF09067">
    <property type="entry name" value="EpoR_lig-bind"/>
    <property type="match status" value="1"/>
</dbReference>
<keyword evidence="11 14" id="KW-1015">Disulfide bond</keyword>
<dbReference type="PROSITE" id="PS01352">
    <property type="entry name" value="HEMATOPO_REC_L_F1"/>
    <property type="match status" value="1"/>
</dbReference>
<evidence type="ECO:0000256" key="13">
    <source>
        <dbReference type="ARBA" id="ARBA00023180"/>
    </source>
</evidence>
<feature type="chain" id="PRO_5044519065" description="Prolactin receptor" evidence="14">
    <location>
        <begin position="29"/>
        <end position="591"/>
    </location>
</feature>
<keyword evidence="7" id="KW-0677">Repeat</keyword>
<comment type="domain">
    <text evidence="14">The box 1 motif is required for JAK interaction and/or activation.</text>
</comment>
<dbReference type="FunFam" id="2.60.40.10:FF:000358">
    <property type="entry name" value="Prolactin receptor"/>
    <property type="match status" value="1"/>
</dbReference>
<dbReference type="AlphaFoldDB" id="A0A6P7X6H1"/>
<feature type="transmembrane region" description="Helical" evidence="14">
    <location>
        <begin position="234"/>
        <end position="256"/>
    </location>
</feature>
<dbReference type="GO" id="GO:0009897">
    <property type="term" value="C:external side of plasma membrane"/>
    <property type="evidence" value="ECO:0007669"/>
    <property type="project" value="TreeGrafter"/>
</dbReference>
<evidence type="ECO:0000313" key="17">
    <source>
        <dbReference type="Proteomes" id="UP000515156"/>
    </source>
</evidence>
<feature type="signal peptide" evidence="14">
    <location>
        <begin position="1"/>
        <end position="28"/>
    </location>
</feature>
<comment type="function">
    <text evidence="14">This is a receptor for the anterior pituitary hormone prolactin.</text>
</comment>
<dbReference type="CTD" id="5618"/>
<dbReference type="RefSeq" id="XP_030048890.1">
    <property type="nucleotide sequence ID" value="XM_030193030.1"/>
</dbReference>
<dbReference type="PANTHER" id="PTHR23036">
    <property type="entry name" value="CYTOKINE RECEPTOR"/>
    <property type="match status" value="1"/>
</dbReference>
<dbReference type="GO" id="GO:0043235">
    <property type="term" value="C:receptor complex"/>
    <property type="evidence" value="ECO:0007669"/>
    <property type="project" value="TreeGrafter"/>
</dbReference>
<keyword evidence="6 14" id="KW-0732">Signal</keyword>
<evidence type="ECO:0000313" key="21">
    <source>
        <dbReference type="RefSeq" id="XP_030048891.1"/>
    </source>
</evidence>
<evidence type="ECO:0000313" key="19">
    <source>
        <dbReference type="RefSeq" id="XP_030048889.1"/>
    </source>
</evidence>
<accession>A0A6P7X6H1</accession>
<feature type="compositionally biased region" description="Polar residues" evidence="15">
    <location>
        <begin position="326"/>
        <end position="337"/>
    </location>
</feature>
<dbReference type="KEGG" id="muo:115459120"/>
<keyword evidence="5 14" id="KW-0479">Metal-binding</keyword>
<dbReference type="GO" id="GO:0019955">
    <property type="term" value="F:cytokine binding"/>
    <property type="evidence" value="ECO:0007669"/>
    <property type="project" value="TreeGrafter"/>
</dbReference>
<keyword evidence="17" id="KW-1185">Reference proteome</keyword>
<dbReference type="RefSeq" id="XP_030044849.1">
    <property type="nucleotide sequence ID" value="XM_030188989.1"/>
</dbReference>
<feature type="domain" description="Fibronectin type-III" evidence="16">
    <location>
        <begin position="31"/>
        <end position="129"/>
    </location>
</feature>
<dbReference type="GeneID" id="115462932"/>
<feature type="domain" description="Fibronectin type-III" evidence="16">
    <location>
        <begin position="130"/>
        <end position="228"/>
    </location>
</feature>
<gene>
    <name evidence="14 19 20 21" type="primary">PRLR</name>
    <name evidence="18" type="synonym">LOC115459120</name>
</gene>
<evidence type="ECO:0000256" key="8">
    <source>
        <dbReference type="ARBA" id="ARBA00022833"/>
    </source>
</evidence>
<dbReference type="InterPro" id="IPR050379">
    <property type="entry name" value="Type-I_Cytokine_Rcpt"/>
</dbReference>
<dbReference type="FunFam" id="2.60.40.10:FF:000287">
    <property type="entry name" value="Prolactin receptor"/>
    <property type="match status" value="1"/>
</dbReference>
<comment type="domain">
    <text evidence="14">The WSXWS motif appears to be necessary for proper protein folding and thereby efficient intracellular transport and cell-surface receptor binding.</text>
</comment>
<evidence type="ECO:0000313" key="20">
    <source>
        <dbReference type="RefSeq" id="XP_030048890.1"/>
    </source>
</evidence>
<dbReference type="PROSITE" id="PS50853">
    <property type="entry name" value="FN3"/>
    <property type="match status" value="2"/>
</dbReference>
<evidence type="ECO:0000256" key="12">
    <source>
        <dbReference type="ARBA" id="ARBA00023170"/>
    </source>
</evidence>
<dbReference type="InterPro" id="IPR036116">
    <property type="entry name" value="FN3_sf"/>
</dbReference>
<dbReference type="RefSeq" id="XP_030048889.1">
    <property type="nucleotide sequence ID" value="XM_030193029.1"/>
</dbReference>
<dbReference type="GO" id="GO:0004896">
    <property type="term" value="F:cytokine receptor activity"/>
    <property type="evidence" value="ECO:0007669"/>
    <property type="project" value="InterPro"/>
</dbReference>
<evidence type="ECO:0000256" key="9">
    <source>
        <dbReference type="ARBA" id="ARBA00022989"/>
    </source>
</evidence>
<comment type="similarity">
    <text evidence="2 14">Belongs to the type I cytokine receptor family. Type 1 subfamily.</text>
</comment>
<dbReference type="Proteomes" id="UP000515156">
    <property type="component" value="Chromosome 2"/>
</dbReference>
<name>A0A6P7X6H1_9AMPH</name>
<protein>
    <recommendedName>
        <fullName evidence="3 14">Prolactin receptor</fullName>
        <shortName evidence="14">PRL-R</shortName>
    </recommendedName>
</protein>